<evidence type="ECO:0000256" key="1">
    <source>
        <dbReference type="SAM" id="MobiDB-lite"/>
    </source>
</evidence>
<gene>
    <name evidence="2" type="ORF">M9Y10_035739</name>
</gene>
<feature type="region of interest" description="Disordered" evidence="1">
    <location>
        <begin position="274"/>
        <end position="294"/>
    </location>
</feature>
<keyword evidence="3" id="KW-1185">Reference proteome</keyword>
<proteinExistence type="predicted"/>
<dbReference type="Proteomes" id="UP001470230">
    <property type="component" value="Unassembled WGS sequence"/>
</dbReference>
<sequence length="999" mass="118725">MSLLMKVKRNEDNILFDEKVPINYSPEDFYSELSLVQNKLHCRKSLSYIEKDLINQLKKDNNNFINSFQEIKKFRRYYTCQIIYDFVSRDNSTNNKIKDWAKPFTIDKECKKRSSLELDNLQDFNVLDVLPDILKKSNYILINEILSYSVVPGIFSYFLSDKDNYFYINEFDSFIQKLKKKKIIDIRSDDKYNYETIKVYLKSAFIMPQFINFLRKVTMPIFSPYVRNEKIFSESDLEIINSEVANRIDLYRSLCPNVIIKILIILMEKEGEEEKREEEKREEEKREGEKKEEKMMIRNNQDDLSLCHAVLKDCLFNPLQKDPVRYMCSDVSFYEIKREKLQEDRIYRNFFKILFGNRENLLTFIDNFANSLTQKYENITYNENSLRLKYYYFYPFDIKLMKFDQTTDFNIICSSFLNFAESRHFTLCFHDNLFKFSNDANSKQKEKPSNSRRIDTGSLRYKIIQILERSPRLKYIKEVPKDHLLDIIDEYMINKSDPLLFGPDYDLFKQIETIWTSKDGTKNFPTEKEDLANYFDPILEEQKINDDDIEKITLLLKEKGEFQLKKRLSVKALRHMDYFMNIMTIKRLYKVTYNSSFYKNYFPRSACLVKDPKENFWANLEIILKEFDKFDKEILNGELNLPSFRDFNTLLSGFFLGCNLKYNNYILLKPELKRVDLYLHKLIDDKKDDVIYKFVDLYLRKLTDAKKDDAIYKLVDLAQKLYKNTFGSSPTYFTEDIIKLRAAFDANVDPHKKLFMIETVIIHAIRKIKNQFFVLSQDKNKEFNYKVFFMDLLIAYANPNNLFSNIVFMMEYQVKLKYSNSIGKYFAHFLELFKSEVNRKNYTIDPAHFTSPASKAIKKILIVKESEVKLSTLLSRIIPAPIDWNPIDKGEDVSFPVSKKKIVVANCLFSVSKEDKDIVLNNFDALILFFDLNVGFLGQKKPKKLDMIIQKIQECKKTDITKIAICNTGGSTKKFDISEFNIFDNIFEFSKDKLNVRKK</sequence>
<organism evidence="2 3">
    <name type="scientific">Tritrichomonas musculus</name>
    <dbReference type="NCBI Taxonomy" id="1915356"/>
    <lineage>
        <taxon>Eukaryota</taxon>
        <taxon>Metamonada</taxon>
        <taxon>Parabasalia</taxon>
        <taxon>Tritrichomonadida</taxon>
        <taxon>Tritrichomonadidae</taxon>
        <taxon>Tritrichomonas</taxon>
    </lineage>
</organism>
<protein>
    <submittedName>
        <fullName evidence="2">Uncharacterized protein</fullName>
    </submittedName>
</protein>
<evidence type="ECO:0000313" key="3">
    <source>
        <dbReference type="Proteomes" id="UP001470230"/>
    </source>
</evidence>
<comment type="caution">
    <text evidence="2">The sequence shown here is derived from an EMBL/GenBank/DDBJ whole genome shotgun (WGS) entry which is preliminary data.</text>
</comment>
<name>A0ABR2GWS7_9EUKA</name>
<evidence type="ECO:0000313" key="2">
    <source>
        <dbReference type="EMBL" id="KAK8838316.1"/>
    </source>
</evidence>
<dbReference type="EMBL" id="JAPFFF010000056">
    <property type="protein sequence ID" value="KAK8838316.1"/>
    <property type="molecule type" value="Genomic_DNA"/>
</dbReference>
<accession>A0ABR2GWS7</accession>
<reference evidence="2 3" key="1">
    <citation type="submission" date="2024-04" db="EMBL/GenBank/DDBJ databases">
        <title>Tritrichomonas musculus Genome.</title>
        <authorList>
            <person name="Alves-Ferreira E."/>
            <person name="Grigg M."/>
            <person name="Lorenzi H."/>
            <person name="Galac M."/>
        </authorList>
    </citation>
    <scope>NUCLEOTIDE SEQUENCE [LARGE SCALE GENOMIC DNA]</scope>
    <source>
        <strain evidence="2 3">EAF2021</strain>
    </source>
</reference>